<dbReference type="SUPFAM" id="SSF56300">
    <property type="entry name" value="Metallo-dependent phosphatases"/>
    <property type="match status" value="1"/>
</dbReference>
<protein>
    <recommendedName>
        <fullName evidence="2">Purple acid phosphatase</fullName>
        <ecNumber evidence="2">3.1.3.2</ecNumber>
    </recommendedName>
</protein>
<feature type="compositionally biased region" description="Polar residues" evidence="3">
    <location>
        <begin position="254"/>
        <end position="263"/>
    </location>
</feature>
<feature type="transmembrane region" description="Helical" evidence="4">
    <location>
        <begin position="12"/>
        <end position="33"/>
    </location>
</feature>
<keyword evidence="1" id="KW-0732">Signal</keyword>
<keyword evidence="2" id="KW-0378">Hydrolase</keyword>
<keyword evidence="4" id="KW-1133">Transmembrane helix</keyword>
<dbReference type="EC" id="3.1.3.2" evidence="2"/>
<evidence type="ECO:0000256" key="1">
    <source>
        <dbReference type="ARBA" id="ARBA00022729"/>
    </source>
</evidence>
<gene>
    <name evidence="7" type="ORF">PCOS0759_LOCUS4629</name>
</gene>
<dbReference type="PANTHER" id="PTHR22953:SF119">
    <property type="entry name" value="PURPLE ACID PHOSPHATASE N-TERMINAL DOMAIN-CONTAINING PROTEIN"/>
    <property type="match status" value="1"/>
</dbReference>
<dbReference type="InterPro" id="IPR015914">
    <property type="entry name" value="PAPs_N"/>
</dbReference>
<evidence type="ECO:0000259" key="6">
    <source>
        <dbReference type="Pfam" id="PF16656"/>
    </source>
</evidence>
<evidence type="ECO:0000256" key="2">
    <source>
        <dbReference type="RuleBase" id="RU361203"/>
    </source>
</evidence>
<evidence type="ECO:0000259" key="5">
    <source>
        <dbReference type="Pfam" id="PF00149"/>
    </source>
</evidence>
<feature type="compositionally biased region" description="Polar residues" evidence="3">
    <location>
        <begin position="176"/>
        <end position="193"/>
    </location>
</feature>
<feature type="transmembrane region" description="Helical" evidence="4">
    <location>
        <begin position="97"/>
        <end position="117"/>
    </location>
</feature>
<dbReference type="AlphaFoldDB" id="A0A7S1PHG5"/>
<dbReference type="GO" id="GO:0046872">
    <property type="term" value="F:metal ion binding"/>
    <property type="evidence" value="ECO:0007669"/>
    <property type="project" value="InterPro"/>
</dbReference>
<dbReference type="InterPro" id="IPR029052">
    <property type="entry name" value="Metallo-depent_PP-like"/>
</dbReference>
<feature type="transmembrane region" description="Helical" evidence="4">
    <location>
        <begin position="299"/>
        <end position="320"/>
    </location>
</feature>
<feature type="compositionally biased region" description="Polar residues" evidence="3">
    <location>
        <begin position="202"/>
        <end position="212"/>
    </location>
</feature>
<dbReference type="Gene3D" id="3.60.21.10">
    <property type="match status" value="1"/>
</dbReference>
<proteinExistence type="inferred from homology"/>
<evidence type="ECO:0000313" key="7">
    <source>
        <dbReference type="EMBL" id="CAD9081389.1"/>
    </source>
</evidence>
<dbReference type="InterPro" id="IPR039331">
    <property type="entry name" value="PAPs-like"/>
</dbReference>
<accession>A0A7S1PHG5</accession>
<dbReference type="Gene3D" id="2.60.40.380">
    <property type="entry name" value="Purple acid phosphatase-like, N-terminal"/>
    <property type="match status" value="1"/>
</dbReference>
<dbReference type="Pfam" id="PF16656">
    <property type="entry name" value="Pur_ac_phosph_N"/>
    <property type="match status" value="1"/>
</dbReference>
<keyword evidence="4" id="KW-0472">Membrane</keyword>
<name>A0A7S1PHG5_9EUKA</name>
<comment type="catalytic activity">
    <reaction evidence="2">
        <text>a phosphate monoester + H2O = an alcohol + phosphate</text>
        <dbReference type="Rhea" id="RHEA:15017"/>
        <dbReference type="ChEBI" id="CHEBI:15377"/>
        <dbReference type="ChEBI" id="CHEBI:30879"/>
        <dbReference type="ChEBI" id="CHEBI:43474"/>
        <dbReference type="ChEBI" id="CHEBI:67140"/>
        <dbReference type="EC" id="3.1.3.2"/>
    </reaction>
</comment>
<keyword evidence="4" id="KW-0812">Transmembrane</keyword>
<evidence type="ECO:0000256" key="4">
    <source>
        <dbReference type="SAM" id="Phobius"/>
    </source>
</evidence>
<dbReference type="PANTHER" id="PTHR22953">
    <property type="entry name" value="ACID PHOSPHATASE RELATED"/>
    <property type="match status" value="1"/>
</dbReference>
<evidence type="ECO:0000256" key="3">
    <source>
        <dbReference type="SAM" id="MobiDB-lite"/>
    </source>
</evidence>
<sequence length="764" mass="87157">MPHLYYVNRWYTIYASIATLPILTVTHLALLYIPQFRHFNGHAGGGGQMKSQSTNGDEALDEAKRELSMITGNAPGTTSFRSPPNSIKRFLMSNLQWTLIVVDVILAMFLTGTVLWLGISEVAVENWHVVFGLIWCLGWCTVWFLDLIRVRDAFDWVAARRAKRASVANRASASKTSSIQQRHTPGQDAQSSKTQRDHYSRSHQNPISTLTKRSNRSSSSSSSSSDEDEEDSFSNNGTVMGMPPTSALVDASGSPANPQNVSASRRFLSGPDLHKSTPSDLHWTLWYFETIKLGIQERIFFFIPLFVTALFLSLGVTLFVERTCICIHPQQISTRITRMLQGVSCQPHKVCFNYLTLPEKPAEEMIVKFHASSVPLESAVYYDTVPRFGQVEAYQHMALCHWIDMRPYIKDEDRFIHSCDLTSLTPNTTYYFITTFVEQETSTRIVENREMKFKTQHNSPSEPVRFAVSGDRQSMSTISKAILHQATLQDISFFVLGGDLVYDNGMIHCYRRWDKFFREYEAYGNYNGYYIPLLASIGNHEGLFWQFGVTPLEALNYVQMISHKVGDTGLDRKLNHIHLLGQHSTLTILDSGIVQTHQSQVAWMDNMWSTKYANTNKLVAYHAPMYPSSRDFDYIWGSTGRKYWEPLFDKYNVTVGFEHHDHLFKRTKMLSTEGQIVEKGGTIYLGDGSMGISRPDPVDIPVPHFLAKRGSRFHFWLVDIARDWGTYRAIDHYGETFDILNMEKNANGEWKSVENVLTEEERNS</sequence>
<organism evidence="7">
    <name type="scientific">Percolomonas cosmopolitus</name>
    <dbReference type="NCBI Taxonomy" id="63605"/>
    <lineage>
        <taxon>Eukaryota</taxon>
        <taxon>Discoba</taxon>
        <taxon>Heterolobosea</taxon>
        <taxon>Tetramitia</taxon>
        <taxon>Eutetramitia</taxon>
        <taxon>Percolomonadidae</taxon>
        <taxon>Percolomonas</taxon>
    </lineage>
</organism>
<feature type="domain" description="Calcineurin-like phosphoesterase" evidence="5">
    <location>
        <begin position="482"/>
        <end position="655"/>
    </location>
</feature>
<dbReference type="Pfam" id="PF00149">
    <property type="entry name" value="Metallophos"/>
    <property type="match status" value="1"/>
</dbReference>
<feature type="domain" description="Purple acid phosphatase N-terminal" evidence="6">
    <location>
        <begin position="354"/>
        <end position="437"/>
    </location>
</feature>
<comment type="similarity">
    <text evidence="2">Belongs to the metallophosphoesterase superfamily. Purple acid phosphatase family.</text>
</comment>
<dbReference type="GO" id="GO:0003993">
    <property type="term" value="F:acid phosphatase activity"/>
    <property type="evidence" value="ECO:0007669"/>
    <property type="project" value="UniProtKB-EC"/>
</dbReference>
<dbReference type="SUPFAM" id="SSF49363">
    <property type="entry name" value="Purple acid phosphatase, N-terminal domain"/>
    <property type="match status" value="1"/>
</dbReference>
<feature type="transmembrane region" description="Helical" evidence="4">
    <location>
        <begin position="129"/>
        <end position="148"/>
    </location>
</feature>
<reference evidence="7" key="1">
    <citation type="submission" date="2021-01" db="EMBL/GenBank/DDBJ databases">
        <authorList>
            <person name="Corre E."/>
            <person name="Pelletier E."/>
            <person name="Niang G."/>
            <person name="Scheremetjew M."/>
            <person name="Finn R."/>
            <person name="Kale V."/>
            <person name="Holt S."/>
            <person name="Cochrane G."/>
            <person name="Meng A."/>
            <person name="Brown T."/>
            <person name="Cohen L."/>
        </authorList>
    </citation>
    <scope>NUCLEOTIDE SEQUENCE</scope>
    <source>
        <strain evidence="7">WS</strain>
    </source>
</reference>
<dbReference type="EMBL" id="HBGD01005577">
    <property type="protein sequence ID" value="CAD9081389.1"/>
    <property type="molecule type" value="Transcribed_RNA"/>
</dbReference>
<dbReference type="InterPro" id="IPR008963">
    <property type="entry name" value="Purple_acid_Pase-like_N"/>
</dbReference>
<dbReference type="InterPro" id="IPR004843">
    <property type="entry name" value="Calcineurin-like_PHP"/>
</dbReference>
<feature type="region of interest" description="Disordered" evidence="3">
    <location>
        <begin position="169"/>
        <end position="265"/>
    </location>
</feature>